<evidence type="ECO:0000256" key="19">
    <source>
        <dbReference type="ARBA" id="ARBA00049386"/>
    </source>
</evidence>
<evidence type="ECO:0000256" key="8">
    <source>
        <dbReference type="ARBA" id="ARBA00023098"/>
    </source>
</evidence>
<dbReference type="Proteomes" id="UP001058860">
    <property type="component" value="Chromosome"/>
</dbReference>
<comment type="catalytic activity">
    <reaction evidence="18">
        <text>a (2E)-enoyl-CoA + NADPH + H(+) = a 2,3-saturated acyl-CoA + NADP(+)</text>
        <dbReference type="Rhea" id="RHEA:33763"/>
        <dbReference type="ChEBI" id="CHEBI:15378"/>
        <dbReference type="ChEBI" id="CHEBI:57783"/>
        <dbReference type="ChEBI" id="CHEBI:58349"/>
        <dbReference type="ChEBI" id="CHEBI:58856"/>
        <dbReference type="ChEBI" id="CHEBI:65111"/>
        <dbReference type="EC" id="1.3.1.38"/>
    </reaction>
    <physiologicalReaction direction="left-to-right" evidence="18">
        <dbReference type="Rhea" id="RHEA:33764"/>
    </physiologicalReaction>
</comment>
<keyword evidence="9" id="KW-0576">Peroxisome</keyword>
<keyword evidence="5" id="KW-0276">Fatty acid metabolism</keyword>
<evidence type="ECO:0000256" key="4">
    <source>
        <dbReference type="ARBA" id="ARBA00022553"/>
    </source>
</evidence>
<dbReference type="PRINTS" id="PR00080">
    <property type="entry name" value="SDRFAMILY"/>
</dbReference>
<dbReference type="RefSeq" id="WP_353862482.1">
    <property type="nucleotide sequence ID" value="NZ_CP088295.1"/>
</dbReference>
<comment type="pathway">
    <text evidence="2">Lipid metabolism.</text>
</comment>
<evidence type="ECO:0000313" key="22">
    <source>
        <dbReference type="EMBL" id="UUY01942.1"/>
    </source>
</evidence>
<reference evidence="23" key="1">
    <citation type="submission" date="2021-11" db="EMBL/GenBank/DDBJ databases">
        <title>Cultivation dependent microbiological survey of springs from the worlds oldest radium mine currently devoted to the extraction of radon-saturated water.</title>
        <authorList>
            <person name="Kapinusova G."/>
            <person name="Smrhova T."/>
            <person name="Strejcek M."/>
            <person name="Suman J."/>
            <person name="Jani K."/>
            <person name="Pajer P."/>
            <person name="Uhlik O."/>
        </authorList>
    </citation>
    <scope>NUCLEOTIDE SEQUENCE [LARGE SCALE GENOMIC DNA]</scope>
    <source>
        <strain evidence="23">J379</strain>
    </source>
</reference>
<protein>
    <recommendedName>
        <fullName evidence="14">Peroxisomal trans-2-enoyl-CoA reductase</fullName>
        <ecNumber evidence="13">1.3.1.38</ecNumber>
    </recommendedName>
</protein>
<keyword evidence="6" id="KW-0521">NADP</keyword>
<keyword evidence="3" id="KW-0444">Lipid biosynthesis</keyword>
<evidence type="ECO:0000256" key="20">
    <source>
        <dbReference type="ARBA" id="ARBA00049559"/>
    </source>
</evidence>
<evidence type="ECO:0000256" key="3">
    <source>
        <dbReference type="ARBA" id="ARBA00022516"/>
    </source>
</evidence>
<evidence type="ECO:0000256" key="16">
    <source>
        <dbReference type="ARBA" id="ARBA00048686"/>
    </source>
</evidence>
<keyword evidence="10" id="KW-0275">Fatty acid biosynthesis</keyword>
<dbReference type="PANTHER" id="PTHR24317:SF7">
    <property type="entry name" value="PEROXISOMAL TRANS-2-ENOYL-COA REDUCTASE"/>
    <property type="match status" value="1"/>
</dbReference>
<keyword evidence="7" id="KW-0560">Oxidoreductase</keyword>
<evidence type="ECO:0000256" key="12">
    <source>
        <dbReference type="ARBA" id="ARBA00038622"/>
    </source>
</evidence>
<dbReference type="Gene3D" id="3.40.50.720">
    <property type="entry name" value="NAD(P)-binding Rossmann-like Domain"/>
    <property type="match status" value="1"/>
</dbReference>
<evidence type="ECO:0000256" key="5">
    <source>
        <dbReference type="ARBA" id="ARBA00022832"/>
    </source>
</evidence>
<name>A0ABY5PBT4_9ACTN</name>
<comment type="subunit">
    <text evidence="12">Interacts with PEX5, probably required to target it into peroxisomes.</text>
</comment>
<evidence type="ECO:0000256" key="13">
    <source>
        <dbReference type="ARBA" id="ARBA00038849"/>
    </source>
</evidence>
<dbReference type="SUPFAM" id="SSF51735">
    <property type="entry name" value="NAD(P)-binding Rossmann-fold domains"/>
    <property type="match status" value="1"/>
</dbReference>
<comment type="catalytic activity">
    <reaction evidence="19">
        <text>(2E)-decenoyl-CoA + NADPH + H(+) = decanoyl-CoA + NADP(+)</text>
        <dbReference type="Rhea" id="RHEA:44960"/>
        <dbReference type="ChEBI" id="CHEBI:15378"/>
        <dbReference type="ChEBI" id="CHEBI:57783"/>
        <dbReference type="ChEBI" id="CHEBI:58349"/>
        <dbReference type="ChEBI" id="CHEBI:61406"/>
        <dbReference type="ChEBI" id="CHEBI:61430"/>
    </reaction>
    <physiologicalReaction direction="left-to-right" evidence="19">
        <dbReference type="Rhea" id="RHEA:44961"/>
    </physiologicalReaction>
</comment>
<evidence type="ECO:0000256" key="18">
    <source>
        <dbReference type="ARBA" id="ARBA00049251"/>
    </source>
</evidence>
<dbReference type="EMBL" id="CP088295">
    <property type="protein sequence ID" value="UUY01942.1"/>
    <property type="molecule type" value="Genomic_DNA"/>
</dbReference>
<keyword evidence="4" id="KW-0597">Phosphoprotein</keyword>
<comment type="catalytic activity">
    <reaction evidence="16">
        <text>(2E)-tetradecenoyl-CoA + NADPH + H(+) = tetradecanoyl-CoA + NADP(+)</text>
        <dbReference type="Rhea" id="RHEA:44968"/>
        <dbReference type="ChEBI" id="CHEBI:15378"/>
        <dbReference type="ChEBI" id="CHEBI:57385"/>
        <dbReference type="ChEBI" id="CHEBI:57783"/>
        <dbReference type="ChEBI" id="CHEBI:58349"/>
        <dbReference type="ChEBI" id="CHEBI:61405"/>
    </reaction>
    <physiologicalReaction direction="left-to-right" evidence="16">
        <dbReference type="Rhea" id="RHEA:44969"/>
    </physiologicalReaction>
</comment>
<evidence type="ECO:0000256" key="21">
    <source>
        <dbReference type="RuleBase" id="RU000363"/>
    </source>
</evidence>
<comment type="subcellular location">
    <subcellularLocation>
        <location evidence="1">Peroxisome</location>
    </subcellularLocation>
</comment>
<comment type="function">
    <text evidence="11">Participates in chain elongation of fatty acids. Catalyzes the reduction of trans-2-enoyl-CoAs of varying chain lengths from 6:1 to 16:1, having maximum activity with 10:1 CoA. Has no 2,4-dienoyl-CoA reductase activity.</text>
</comment>
<dbReference type="EC" id="1.3.1.38" evidence="13"/>
<evidence type="ECO:0000256" key="10">
    <source>
        <dbReference type="ARBA" id="ARBA00023160"/>
    </source>
</evidence>
<dbReference type="Pfam" id="PF00106">
    <property type="entry name" value="adh_short"/>
    <property type="match status" value="1"/>
</dbReference>
<gene>
    <name evidence="22" type="ORF">LRS13_14560</name>
</gene>
<accession>A0ABY5PBT4</accession>
<keyword evidence="8" id="KW-0443">Lipid metabolism</keyword>
<keyword evidence="23" id="KW-1185">Reference proteome</keyword>
<dbReference type="PANTHER" id="PTHR24317">
    <property type="entry name" value="PEROXISOMAL TRANS-2-ENOYL-COA REDUCTASE"/>
    <property type="match status" value="1"/>
</dbReference>
<evidence type="ECO:0000256" key="7">
    <source>
        <dbReference type="ARBA" id="ARBA00023002"/>
    </source>
</evidence>
<evidence type="ECO:0000256" key="1">
    <source>
        <dbReference type="ARBA" id="ARBA00004275"/>
    </source>
</evidence>
<evidence type="ECO:0000256" key="14">
    <source>
        <dbReference type="ARBA" id="ARBA00041063"/>
    </source>
</evidence>
<evidence type="ECO:0000256" key="6">
    <source>
        <dbReference type="ARBA" id="ARBA00022857"/>
    </source>
</evidence>
<comment type="catalytic activity">
    <reaction evidence="20">
        <text>(2E)-octenoyl-CoA + NADPH + H(+) = octanoyl-CoA + NADP(+)</text>
        <dbReference type="Rhea" id="RHEA:44952"/>
        <dbReference type="ChEBI" id="CHEBI:15378"/>
        <dbReference type="ChEBI" id="CHEBI:57386"/>
        <dbReference type="ChEBI" id="CHEBI:57783"/>
        <dbReference type="ChEBI" id="CHEBI:58349"/>
        <dbReference type="ChEBI" id="CHEBI:62242"/>
    </reaction>
    <physiologicalReaction direction="left-to-right" evidence="20">
        <dbReference type="Rhea" id="RHEA:44953"/>
    </physiologicalReaction>
</comment>
<dbReference type="PRINTS" id="PR00081">
    <property type="entry name" value="GDHRDH"/>
</dbReference>
<dbReference type="InterPro" id="IPR002347">
    <property type="entry name" value="SDR_fam"/>
</dbReference>
<evidence type="ECO:0000256" key="2">
    <source>
        <dbReference type="ARBA" id="ARBA00005189"/>
    </source>
</evidence>
<dbReference type="InterPro" id="IPR036291">
    <property type="entry name" value="NAD(P)-bd_dom_sf"/>
</dbReference>
<evidence type="ECO:0000313" key="23">
    <source>
        <dbReference type="Proteomes" id="UP001058860"/>
    </source>
</evidence>
<comment type="catalytic activity">
    <reaction evidence="17">
        <text>(2E)-hexenoyl-CoA + NADPH + H(+) = hexanoyl-CoA + NADP(+)</text>
        <dbReference type="Rhea" id="RHEA:44956"/>
        <dbReference type="ChEBI" id="CHEBI:15378"/>
        <dbReference type="ChEBI" id="CHEBI:57783"/>
        <dbReference type="ChEBI" id="CHEBI:58349"/>
        <dbReference type="ChEBI" id="CHEBI:62077"/>
        <dbReference type="ChEBI" id="CHEBI:62620"/>
    </reaction>
    <physiologicalReaction direction="left-to-right" evidence="17">
        <dbReference type="Rhea" id="RHEA:44957"/>
    </physiologicalReaction>
</comment>
<evidence type="ECO:0000256" key="17">
    <source>
        <dbReference type="ARBA" id="ARBA00049108"/>
    </source>
</evidence>
<sequence length="279" mass="28724">MSGSEVFADGLLAGRVALVTGGGTGLGRATAAELLRCGASVVIAGRRADVLEATVATLGEGAGYVAGDIRTEAGAQAIVDDAVSRHGRLDILVNNAGGQYFVPAEGIELKGWRAVWRLNLGGTRRMCEASLPALRAAGGGTIVNVTFSPHNGLPGMTHSGAARAGVEGYTRELAAELFDDDIAVIAAAAGHFDTDALDKYPPTVRAQTAGGVPMQRLGRPEEHAWMVALCASPLRMALSGAVLTVDGARDNFYGGWPPAALTVGEGEVPTEERRPPATR</sequence>
<comment type="catalytic activity">
    <reaction evidence="15">
        <text>(2E)-dodecenoyl-CoA + NADPH + H(+) = dodecanoyl-CoA + NADP(+)</text>
        <dbReference type="Rhea" id="RHEA:44964"/>
        <dbReference type="ChEBI" id="CHEBI:15378"/>
        <dbReference type="ChEBI" id="CHEBI:57330"/>
        <dbReference type="ChEBI" id="CHEBI:57375"/>
        <dbReference type="ChEBI" id="CHEBI:57783"/>
        <dbReference type="ChEBI" id="CHEBI:58349"/>
    </reaction>
    <physiologicalReaction direction="left-to-right" evidence="15">
        <dbReference type="Rhea" id="RHEA:44965"/>
    </physiologicalReaction>
</comment>
<proteinExistence type="inferred from homology"/>
<organism evidence="22 23">
    <name type="scientific">Svornostia abyssi</name>
    <dbReference type="NCBI Taxonomy" id="2898438"/>
    <lineage>
        <taxon>Bacteria</taxon>
        <taxon>Bacillati</taxon>
        <taxon>Actinomycetota</taxon>
        <taxon>Thermoleophilia</taxon>
        <taxon>Solirubrobacterales</taxon>
        <taxon>Baekduiaceae</taxon>
        <taxon>Svornostia</taxon>
    </lineage>
</organism>
<evidence type="ECO:0000256" key="11">
    <source>
        <dbReference type="ARBA" id="ARBA00037124"/>
    </source>
</evidence>
<evidence type="ECO:0000256" key="15">
    <source>
        <dbReference type="ARBA" id="ARBA00047570"/>
    </source>
</evidence>
<dbReference type="InterPro" id="IPR052388">
    <property type="entry name" value="Peroxisomal_t2-enoyl-CoA_red"/>
</dbReference>
<evidence type="ECO:0000256" key="9">
    <source>
        <dbReference type="ARBA" id="ARBA00023140"/>
    </source>
</evidence>
<comment type="similarity">
    <text evidence="21">Belongs to the short-chain dehydrogenases/reductases (SDR) family.</text>
</comment>